<comment type="caution">
    <text evidence="2">The sequence shown here is derived from an EMBL/GenBank/DDBJ whole genome shotgun (WGS) entry which is preliminary data.</text>
</comment>
<accession>A0A8H7XNC6</accession>
<feature type="compositionally biased region" description="Basic and acidic residues" evidence="1">
    <location>
        <begin position="20"/>
        <end position="29"/>
    </location>
</feature>
<organism evidence="2">
    <name type="scientific">Psilocybe cubensis</name>
    <name type="common">Psychedelic mushroom</name>
    <name type="synonym">Stropharia cubensis</name>
    <dbReference type="NCBI Taxonomy" id="181762"/>
    <lineage>
        <taxon>Eukaryota</taxon>
        <taxon>Fungi</taxon>
        <taxon>Dikarya</taxon>
        <taxon>Basidiomycota</taxon>
        <taxon>Agaricomycotina</taxon>
        <taxon>Agaricomycetes</taxon>
        <taxon>Agaricomycetidae</taxon>
        <taxon>Agaricales</taxon>
        <taxon>Agaricineae</taxon>
        <taxon>Strophariaceae</taxon>
        <taxon>Psilocybe</taxon>
    </lineage>
</organism>
<evidence type="ECO:0008006" key="3">
    <source>
        <dbReference type="Google" id="ProtNLM"/>
    </source>
</evidence>
<proteinExistence type="predicted"/>
<evidence type="ECO:0000313" key="2">
    <source>
        <dbReference type="EMBL" id="KAG5162614.1"/>
    </source>
</evidence>
<protein>
    <recommendedName>
        <fullName evidence="3">F-box domain-containing protein</fullName>
    </recommendedName>
</protein>
<dbReference type="OrthoDB" id="2322499at2759"/>
<gene>
    <name evidence="2" type="ORF">JR316_012499</name>
</gene>
<feature type="region of interest" description="Disordered" evidence="1">
    <location>
        <begin position="1"/>
        <end position="42"/>
    </location>
</feature>
<sequence length="691" mass="79729">MTMHNSKKRKTCESGLCPNPERKYEKQDNEESGISWDESEKRVEGIRAEGATSLEDMPTEILSQVEPIDLVHLAWTSKDFRSILRCKQSRAIWRESRSMITDVPGLPECPKDISELRYAVMMFKKHCDICLVESTEEKPKKLLTWFPGRMRSCVDCLSDKKIFSTDITFRNYGFWITWRPQAEILLRHLPHVSALRNGRTITHWHIPSLIRWMSDFSQTADRKTWVTNKIEVGNNANRTAAPYQIFFDKWRLSEKKKLVVKYIESLGWKDEISLITNPAHRIQNWDILTSYYKYDITPTALRGLGNFFNNSMGRIRRIRQERERYYRVIRAIPFLTNILEQYTLELPPNAYVPRLVDFIHYPVVQSTIHAYGLNEILTPVHFERVRVALPKITARTLRKREEQLISMITDACAKDNYPVDPATVLRLATTTFHCHDCEPSKGLIQYPRVLVHHHAYTNSHTPPHTPSADSFSNYKKHRQDGAHPDAIALQLACGQTRWNAHNQIHFDTRSMSLLASALTKFGFDPKIITREEMDAQLPIVSCITCSHFYGWQHVMRWSWIPQHKAHKHIRSVATVLAVTPVPKEREQAARQAIMSAPRCSDAPLLNPAKDGPMMCTYCRKLGTKGSLRLHVKEVHGVDNPSDDDMVMRLDAEGPQDALLKSFDRIKSHECIVHERDPTIVERLVIGAVALA</sequence>
<name>A0A8H7XNC6_PSICU</name>
<dbReference type="AlphaFoldDB" id="A0A8H7XNC6"/>
<feature type="compositionally biased region" description="Basic residues" evidence="1">
    <location>
        <begin position="1"/>
        <end position="10"/>
    </location>
</feature>
<reference evidence="2" key="1">
    <citation type="submission" date="2021-02" db="EMBL/GenBank/DDBJ databases">
        <title>Psilocybe cubensis genome.</title>
        <authorList>
            <person name="Mckernan K.J."/>
            <person name="Crawford S."/>
            <person name="Trippe A."/>
            <person name="Kane L.T."/>
            <person name="Mclaughlin S."/>
        </authorList>
    </citation>
    <scope>NUCLEOTIDE SEQUENCE [LARGE SCALE GENOMIC DNA]</scope>
    <source>
        <strain evidence="2">MGC-MH-2018</strain>
    </source>
</reference>
<dbReference type="EMBL" id="JAFIQS010000018">
    <property type="protein sequence ID" value="KAG5162614.1"/>
    <property type="molecule type" value="Genomic_DNA"/>
</dbReference>
<evidence type="ECO:0000256" key="1">
    <source>
        <dbReference type="SAM" id="MobiDB-lite"/>
    </source>
</evidence>